<reference evidence="2 3" key="1">
    <citation type="journal article" date="2016" name="BMC Genomics">
        <title>Comparative genomics reveals Cyclospora cayetanensis possesses coccidia-like metabolism and invasion components but unique surface antigens.</title>
        <authorList>
            <person name="Liu S."/>
            <person name="Wang L."/>
            <person name="Zheng H."/>
            <person name="Xu Z."/>
            <person name="Roellig D.M."/>
            <person name="Li N."/>
            <person name="Frace M.A."/>
            <person name="Tang K."/>
            <person name="Arrowood M.J."/>
            <person name="Moss D.M."/>
            <person name="Zhang L."/>
            <person name="Feng Y."/>
            <person name="Xiao L."/>
        </authorList>
    </citation>
    <scope>NUCLEOTIDE SEQUENCE [LARGE SCALE GENOMIC DNA]</scope>
    <source>
        <strain evidence="2 3">CHN_HEN01</strain>
    </source>
</reference>
<organism evidence="2 3">
    <name type="scientific">Cyclospora cayetanensis</name>
    <dbReference type="NCBI Taxonomy" id="88456"/>
    <lineage>
        <taxon>Eukaryota</taxon>
        <taxon>Sar</taxon>
        <taxon>Alveolata</taxon>
        <taxon>Apicomplexa</taxon>
        <taxon>Conoidasida</taxon>
        <taxon>Coccidia</taxon>
        <taxon>Eucoccidiorida</taxon>
        <taxon>Eimeriorina</taxon>
        <taxon>Eimeriidae</taxon>
        <taxon>Cyclospora</taxon>
    </lineage>
</organism>
<feature type="region of interest" description="Disordered" evidence="1">
    <location>
        <begin position="112"/>
        <end position="150"/>
    </location>
</feature>
<keyword evidence="3" id="KW-1185">Reference proteome</keyword>
<dbReference type="Proteomes" id="UP000095192">
    <property type="component" value="Unassembled WGS sequence"/>
</dbReference>
<sequence length="150" mass="16978">MVDSEGAERRTRAFCLFLRLDISEQEAKASAAKVQKMPWAARSPRYHAENMKSAQASRIVRLHAFRLPHSPSPHSLSPSVFPSALAFVCFRENVAWGKMPFNFPPLPPRPFPEPLSTSLSEPAAYFSRSKAAPQTLQHHHHQQRRSVSHQ</sequence>
<dbReference type="VEuPathDB" id="ToxoDB:cyc_02128"/>
<proteinExistence type="predicted"/>
<accession>A0A1D3CWS7</accession>
<gene>
    <name evidence="2" type="ORF">cyc_02128</name>
</gene>
<evidence type="ECO:0000313" key="2">
    <source>
        <dbReference type="EMBL" id="OEH75644.1"/>
    </source>
</evidence>
<protein>
    <submittedName>
        <fullName evidence="2">Uncharacterized protein</fullName>
    </submittedName>
</protein>
<name>A0A1D3CWS7_9EIME</name>
<dbReference type="AlphaFoldDB" id="A0A1D3CWS7"/>
<dbReference type="EMBL" id="JROU02001678">
    <property type="protein sequence ID" value="OEH75644.1"/>
    <property type="molecule type" value="Genomic_DNA"/>
</dbReference>
<evidence type="ECO:0000313" key="3">
    <source>
        <dbReference type="Proteomes" id="UP000095192"/>
    </source>
</evidence>
<feature type="compositionally biased region" description="Basic residues" evidence="1">
    <location>
        <begin position="137"/>
        <end position="150"/>
    </location>
</feature>
<dbReference type="InParanoid" id="A0A1D3CWS7"/>
<comment type="caution">
    <text evidence="2">The sequence shown here is derived from an EMBL/GenBank/DDBJ whole genome shotgun (WGS) entry which is preliminary data.</text>
</comment>
<evidence type="ECO:0000256" key="1">
    <source>
        <dbReference type="SAM" id="MobiDB-lite"/>
    </source>
</evidence>